<dbReference type="EMBL" id="HBUF01565464">
    <property type="protein sequence ID" value="CAG6764342.1"/>
    <property type="molecule type" value="Transcribed_RNA"/>
</dbReference>
<dbReference type="EMBL" id="HBUF01565462">
    <property type="protein sequence ID" value="CAG6764337.1"/>
    <property type="molecule type" value="Transcribed_RNA"/>
</dbReference>
<dbReference type="EMBL" id="HBUF01044786">
    <property type="protein sequence ID" value="CAG6619054.1"/>
    <property type="molecule type" value="Transcribed_RNA"/>
</dbReference>
<dbReference type="EMBL" id="HBUF01222448">
    <property type="protein sequence ID" value="CAG6670007.1"/>
    <property type="molecule type" value="Transcribed_RNA"/>
</dbReference>
<organism evidence="1">
    <name type="scientific">Cacopsylla melanoneura</name>
    <dbReference type="NCBI Taxonomy" id="428564"/>
    <lineage>
        <taxon>Eukaryota</taxon>
        <taxon>Metazoa</taxon>
        <taxon>Ecdysozoa</taxon>
        <taxon>Arthropoda</taxon>
        <taxon>Hexapoda</taxon>
        <taxon>Insecta</taxon>
        <taxon>Pterygota</taxon>
        <taxon>Neoptera</taxon>
        <taxon>Paraneoptera</taxon>
        <taxon>Hemiptera</taxon>
        <taxon>Sternorrhyncha</taxon>
        <taxon>Psylloidea</taxon>
        <taxon>Psyllidae</taxon>
        <taxon>Psyllinae</taxon>
        <taxon>Cacopsylla</taxon>
    </lineage>
</organism>
<dbReference type="EMBL" id="HBUF01565463">
    <property type="protein sequence ID" value="CAG6764340.1"/>
    <property type="molecule type" value="Transcribed_RNA"/>
</dbReference>
<dbReference type="EMBL" id="HBUF01222449">
    <property type="protein sequence ID" value="CAG6670009.1"/>
    <property type="molecule type" value="Transcribed_RNA"/>
</dbReference>
<reference evidence="1" key="1">
    <citation type="submission" date="2021-05" db="EMBL/GenBank/DDBJ databases">
        <authorList>
            <person name="Alioto T."/>
            <person name="Alioto T."/>
            <person name="Gomez Garrido J."/>
        </authorList>
    </citation>
    <scope>NUCLEOTIDE SEQUENCE</scope>
</reference>
<dbReference type="EMBL" id="HBUF01044785">
    <property type="protein sequence ID" value="CAG6619051.1"/>
    <property type="molecule type" value="Transcribed_RNA"/>
</dbReference>
<dbReference type="AlphaFoldDB" id="A0A8D8M9H6"/>
<dbReference type="EMBL" id="HBUF01358837">
    <property type="protein sequence ID" value="CAG6719450.1"/>
    <property type="molecule type" value="Transcribed_RNA"/>
</dbReference>
<dbReference type="EMBL" id="HBUF01358836">
    <property type="protein sequence ID" value="CAG6719448.1"/>
    <property type="molecule type" value="Transcribed_RNA"/>
</dbReference>
<protein>
    <submittedName>
        <fullName evidence="1">Uncharacterized protein</fullName>
    </submittedName>
</protein>
<accession>A0A8D8M9H6</accession>
<proteinExistence type="predicted"/>
<evidence type="ECO:0000313" key="1">
    <source>
        <dbReference type="EMBL" id="CAG6619051.1"/>
    </source>
</evidence>
<name>A0A8D8M9H6_9HEMI</name>
<sequence length="108" mass="12121">MARVVRSQCSRLLPTRVLHPRVPLLLNSCNTPHPHHKPPTNRSDLICPRNITRCRVNSSATSYQHTASACLPWTRWHAACTMIVRKPSMPATPRTVKTSSGCFVLRPS</sequence>
<dbReference type="EMBL" id="HBUF01565461">
    <property type="protein sequence ID" value="CAG6764335.1"/>
    <property type="molecule type" value="Transcribed_RNA"/>
</dbReference>